<name>A0AAV0HNU8_9ROSI</name>
<dbReference type="Proteomes" id="UP001154282">
    <property type="component" value="Unassembled WGS sequence"/>
</dbReference>
<accession>A0AAV0HNU8</accession>
<evidence type="ECO:0000313" key="2">
    <source>
        <dbReference type="Proteomes" id="UP001154282"/>
    </source>
</evidence>
<dbReference type="Pfam" id="PF11152">
    <property type="entry name" value="CCB2_CCB4"/>
    <property type="match status" value="1"/>
</dbReference>
<organism evidence="1 2">
    <name type="scientific">Linum tenue</name>
    <dbReference type="NCBI Taxonomy" id="586396"/>
    <lineage>
        <taxon>Eukaryota</taxon>
        <taxon>Viridiplantae</taxon>
        <taxon>Streptophyta</taxon>
        <taxon>Embryophyta</taxon>
        <taxon>Tracheophyta</taxon>
        <taxon>Spermatophyta</taxon>
        <taxon>Magnoliopsida</taxon>
        <taxon>eudicotyledons</taxon>
        <taxon>Gunneridae</taxon>
        <taxon>Pentapetalae</taxon>
        <taxon>rosids</taxon>
        <taxon>fabids</taxon>
        <taxon>Malpighiales</taxon>
        <taxon>Linaceae</taxon>
        <taxon>Linum</taxon>
    </lineage>
</organism>
<proteinExistence type="predicted"/>
<dbReference type="EMBL" id="CAMGYJ010000002">
    <property type="protein sequence ID" value="CAI0386569.1"/>
    <property type="molecule type" value="Genomic_DNA"/>
</dbReference>
<dbReference type="PANTHER" id="PTHR34943:SF2">
    <property type="entry name" value="PROTEIN COFACTOR ASSEMBLY OF COMPLEX C SUBUNIT B CCB4, CHLOROPLASTIC"/>
    <property type="match status" value="1"/>
</dbReference>
<comment type="caution">
    <text evidence="1">The sequence shown here is derived from an EMBL/GenBank/DDBJ whole genome shotgun (WGS) entry which is preliminary data.</text>
</comment>
<dbReference type="InterPro" id="IPR044705">
    <property type="entry name" value="CCB4"/>
</dbReference>
<dbReference type="InterPro" id="IPR021325">
    <property type="entry name" value="CCB2/CCB4"/>
</dbReference>
<dbReference type="GO" id="GO:0010190">
    <property type="term" value="P:cytochrome b6f complex assembly"/>
    <property type="evidence" value="ECO:0007669"/>
    <property type="project" value="TreeGrafter"/>
</dbReference>
<gene>
    <name evidence="1" type="ORF">LITE_LOCUS5157</name>
</gene>
<reference evidence="1" key="1">
    <citation type="submission" date="2022-08" db="EMBL/GenBank/DDBJ databases">
        <authorList>
            <person name="Gutierrez-Valencia J."/>
        </authorList>
    </citation>
    <scope>NUCLEOTIDE SEQUENCE</scope>
</reference>
<keyword evidence="2" id="KW-1185">Reference proteome</keyword>
<evidence type="ECO:0000313" key="1">
    <source>
        <dbReference type="EMBL" id="CAI0386569.1"/>
    </source>
</evidence>
<dbReference type="AlphaFoldDB" id="A0AAV0HNU8"/>
<protein>
    <submittedName>
        <fullName evidence="1">Uncharacterized protein</fullName>
    </submittedName>
</protein>
<dbReference type="PANTHER" id="PTHR34943">
    <property type="match status" value="1"/>
</dbReference>
<dbReference type="GO" id="GO:0009507">
    <property type="term" value="C:chloroplast"/>
    <property type="evidence" value="ECO:0007669"/>
    <property type="project" value="TreeGrafter"/>
</dbReference>
<sequence length="360" mass="39310">MEAETLLHRAISWSFSPQCHLPHRTRLLRQAVRASSSNPRLKKSYKGPKPKQDLIPDWVSRNDDTVRSLPIYVGGASLVAVLVNRAVSGIAPVADASSSQSRADLLTLGLAVTSILTGLVWLTIKPKSISVVNPLGVECRMISSRLPDPLIAELLWVWESLSSVTCCRSLVVVYDRTCILQIGVAAESSGGEAQVVDAARLSEGSVYQGVMKSGSQSYLANLSLYPGRSELPFLPSNTQAVILQPLGDKGIVIIGGDMIRGFTNADQVCVLPYCLSTYLPHPPPLFSCHGSLAPPFFILFNRHFYPTYFLLSFSCPFCLVTNIPNFLSLQAWITYLGEKLDATIAKHTISVTPLKIQDRI</sequence>